<accession>A0A142JK99</accession>
<dbReference type="Proteomes" id="UP000075238">
    <property type="component" value="Chromosome 1"/>
</dbReference>
<sequence>MSTPNTDKLFTGPIPELYERYLVPMIFQPYADDMASRVAERRPASVLEIAAGTGVVTRAMAKVLPEEAELTVTDLNAPMLARAEATGVSGRVVQWRQADAMQLPFDDGSFDLVVCQFGVMFFPDKPRAFAEARRVLKPGGTLLFNVWDRIEENEFANAVSRALAACFPDSPPDFMARTPHGYHRRDVIERDLAAGGFATVPGFDTVAKRSRAESAQAPAMGFCQATPMRAELEGRGADAMQRATDYCAAALRSQFGEGPIEGKISAHVIAARA</sequence>
<dbReference type="STRING" id="1796606.A2G96_12610"/>
<dbReference type="PANTHER" id="PTHR43591:SF24">
    <property type="entry name" value="2-METHOXY-6-POLYPRENYL-1,4-BENZOQUINOL METHYLASE, MITOCHONDRIAL"/>
    <property type="match status" value="1"/>
</dbReference>
<reference evidence="2 3" key="1">
    <citation type="submission" date="2016-03" db="EMBL/GenBank/DDBJ databases">
        <title>Complete genome sequence of a novel chlorpyrifos degrading bacterium, Cupriavidus nantongensis sp. X1.</title>
        <authorList>
            <person name="Fang L."/>
        </authorList>
    </citation>
    <scope>NUCLEOTIDE SEQUENCE [LARGE SCALE GENOMIC DNA]</scope>
    <source>
        <strain evidence="2 3">X1</strain>
    </source>
</reference>
<evidence type="ECO:0000313" key="2">
    <source>
        <dbReference type="EMBL" id="AMR78511.1"/>
    </source>
</evidence>
<dbReference type="OrthoDB" id="529208at2"/>
<evidence type="ECO:0000313" key="3">
    <source>
        <dbReference type="Proteomes" id="UP000075238"/>
    </source>
</evidence>
<dbReference type="SUPFAM" id="SSF53335">
    <property type="entry name" value="S-adenosyl-L-methionine-dependent methyltransferases"/>
    <property type="match status" value="1"/>
</dbReference>
<dbReference type="InterPro" id="IPR029063">
    <property type="entry name" value="SAM-dependent_MTases_sf"/>
</dbReference>
<keyword evidence="2" id="KW-0489">Methyltransferase</keyword>
<keyword evidence="2" id="KW-0808">Transferase</keyword>
<feature type="domain" description="Methyltransferase type 11" evidence="1">
    <location>
        <begin position="47"/>
        <end position="144"/>
    </location>
</feature>
<dbReference type="KEGG" id="cnan:A2G96_12610"/>
<keyword evidence="3" id="KW-1185">Reference proteome</keyword>
<dbReference type="Gene3D" id="3.40.50.150">
    <property type="entry name" value="Vaccinia Virus protein VP39"/>
    <property type="match status" value="1"/>
</dbReference>
<name>A0A142JK99_9BURK</name>
<dbReference type="InterPro" id="IPR013216">
    <property type="entry name" value="Methyltransf_11"/>
</dbReference>
<proteinExistence type="predicted"/>
<dbReference type="GO" id="GO:0008757">
    <property type="term" value="F:S-adenosylmethionine-dependent methyltransferase activity"/>
    <property type="evidence" value="ECO:0007669"/>
    <property type="project" value="InterPro"/>
</dbReference>
<dbReference type="PANTHER" id="PTHR43591">
    <property type="entry name" value="METHYLTRANSFERASE"/>
    <property type="match status" value="1"/>
</dbReference>
<dbReference type="GO" id="GO:0032259">
    <property type="term" value="P:methylation"/>
    <property type="evidence" value="ECO:0007669"/>
    <property type="project" value="UniProtKB-KW"/>
</dbReference>
<dbReference type="CDD" id="cd02440">
    <property type="entry name" value="AdoMet_MTases"/>
    <property type="match status" value="1"/>
</dbReference>
<gene>
    <name evidence="2" type="ORF">A2G96_12610</name>
</gene>
<dbReference type="AlphaFoldDB" id="A0A142JK99"/>
<dbReference type="RefSeq" id="WP_062799641.1">
    <property type="nucleotide sequence ID" value="NZ_CP014844.1"/>
</dbReference>
<protein>
    <submittedName>
        <fullName evidence="2">SAM-dependent methyltransferase</fullName>
    </submittedName>
</protein>
<evidence type="ECO:0000259" key="1">
    <source>
        <dbReference type="Pfam" id="PF08241"/>
    </source>
</evidence>
<dbReference type="EMBL" id="CP014844">
    <property type="protein sequence ID" value="AMR78511.1"/>
    <property type="molecule type" value="Genomic_DNA"/>
</dbReference>
<dbReference type="Pfam" id="PF08241">
    <property type="entry name" value="Methyltransf_11"/>
    <property type="match status" value="1"/>
</dbReference>
<organism evidence="2 3">
    <name type="scientific">Cupriavidus nantongensis</name>
    <dbReference type="NCBI Taxonomy" id="1796606"/>
    <lineage>
        <taxon>Bacteria</taxon>
        <taxon>Pseudomonadati</taxon>
        <taxon>Pseudomonadota</taxon>
        <taxon>Betaproteobacteria</taxon>
        <taxon>Burkholderiales</taxon>
        <taxon>Burkholderiaceae</taxon>
        <taxon>Cupriavidus</taxon>
    </lineage>
</organism>